<dbReference type="SMART" id="SM00347">
    <property type="entry name" value="HTH_MARR"/>
    <property type="match status" value="1"/>
</dbReference>
<dbReference type="HOGENOM" id="CLU_083287_7_2_5"/>
<keyword evidence="3" id="KW-1185">Reference proteome</keyword>
<dbReference type="OrthoDB" id="582199at2"/>
<dbReference type="InterPro" id="IPR039422">
    <property type="entry name" value="MarR/SlyA-like"/>
</dbReference>
<proteinExistence type="predicted"/>
<dbReference type="Gene3D" id="1.10.10.10">
    <property type="entry name" value="Winged helix-like DNA-binding domain superfamily/Winged helix DNA-binding domain"/>
    <property type="match status" value="1"/>
</dbReference>
<feature type="domain" description="HTH marR-type" evidence="1">
    <location>
        <begin position="3"/>
        <end position="137"/>
    </location>
</feature>
<evidence type="ECO:0000259" key="1">
    <source>
        <dbReference type="PROSITE" id="PS50995"/>
    </source>
</evidence>
<gene>
    <name evidence="2" type="ORF">SKP52_06040</name>
</gene>
<organism evidence="2 3">
    <name type="scientific">Sphingopyxis fribergensis</name>
    <dbReference type="NCBI Taxonomy" id="1515612"/>
    <lineage>
        <taxon>Bacteria</taxon>
        <taxon>Pseudomonadati</taxon>
        <taxon>Pseudomonadota</taxon>
        <taxon>Alphaproteobacteria</taxon>
        <taxon>Sphingomonadales</taxon>
        <taxon>Sphingomonadaceae</taxon>
        <taxon>Sphingopyxis</taxon>
    </lineage>
</organism>
<dbReference type="KEGG" id="sphk:SKP52_06040"/>
<protein>
    <submittedName>
        <fullName evidence="2">MarR family transcriptional regulator</fullName>
    </submittedName>
</protein>
<dbReference type="InterPro" id="IPR000835">
    <property type="entry name" value="HTH_MarR-typ"/>
</dbReference>
<dbReference type="PROSITE" id="PS50995">
    <property type="entry name" value="HTH_MARR_2"/>
    <property type="match status" value="1"/>
</dbReference>
<dbReference type="GO" id="GO:0003700">
    <property type="term" value="F:DNA-binding transcription factor activity"/>
    <property type="evidence" value="ECO:0007669"/>
    <property type="project" value="InterPro"/>
</dbReference>
<dbReference type="PANTHER" id="PTHR33164">
    <property type="entry name" value="TRANSCRIPTIONAL REGULATOR, MARR FAMILY"/>
    <property type="match status" value="1"/>
</dbReference>
<sequence>MRTNQLIIALFQRFCWLDEGLQARLHDHGWPDVNRPQSMVMTNIVSGIVRPSDIARNLGVSRQAIHSTINQMVKLGIVQLEVDPADRRHMIVSLTDLGARMRKDAQRSMDALTTQIAAVLGQDKFDALLAALEADWGDNIVRDVPAPRRRGA</sequence>
<accession>A0A0A7PFZ4</accession>
<dbReference type="Pfam" id="PF12802">
    <property type="entry name" value="MarR_2"/>
    <property type="match status" value="1"/>
</dbReference>
<reference evidence="2 3" key="1">
    <citation type="journal article" date="2015" name="Int. J. Syst. Evol. Microbiol.">
        <title>Description of Sphingopyxis fribergensis sp. nov. - a soil bacterium with the ability to degrade styrene and phenylacetic acid.</title>
        <authorList>
            <person name="Oelschlagel M."/>
            <person name="Ruckert C."/>
            <person name="Kalinowski J."/>
            <person name="Schmidt G."/>
            <person name="Schlomann M."/>
            <person name="Tischler D."/>
        </authorList>
    </citation>
    <scope>NUCLEOTIDE SEQUENCE [LARGE SCALE GENOMIC DNA]</scope>
    <source>
        <strain evidence="2 3">Kp5.2</strain>
    </source>
</reference>
<name>A0A0A7PFZ4_9SPHN</name>
<dbReference type="SUPFAM" id="SSF46785">
    <property type="entry name" value="Winged helix' DNA-binding domain"/>
    <property type="match status" value="1"/>
</dbReference>
<dbReference type="AlphaFoldDB" id="A0A0A7PFZ4"/>
<evidence type="ECO:0000313" key="3">
    <source>
        <dbReference type="Proteomes" id="UP000030907"/>
    </source>
</evidence>
<dbReference type="STRING" id="1515612.SKP52_06040"/>
<dbReference type="Proteomes" id="UP000030907">
    <property type="component" value="Chromosome"/>
</dbReference>
<dbReference type="InterPro" id="IPR036390">
    <property type="entry name" value="WH_DNA-bd_sf"/>
</dbReference>
<evidence type="ECO:0000313" key="2">
    <source>
        <dbReference type="EMBL" id="AJA08133.1"/>
    </source>
</evidence>
<dbReference type="RefSeq" id="WP_039572788.1">
    <property type="nucleotide sequence ID" value="NZ_CP009122.1"/>
</dbReference>
<dbReference type="GO" id="GO:0006950">
    <property type="term" value="P:response to stress"/>
    <property type="evidence" value="ECO:0007669"/>
    <property type="project" value="TreeGrafter"/>
</dbReference>
<dbReference type="PANTHER" id="PTHR33164:SF43">
    <property type="entry name" value="HTH-TYPE TRANSCRIPTIONAL REPRESSOR YETL"/>
    <property type="match status" value="1"/>
</dbReference>
<dbReference type="EMBL" id="CP009122">
    <property type="protein sequence ID" value="AJA08133.1"/>
    <property type="molecule type" value="Genomic_DNA"/>
</dbReference>
<dbReference type="InterPro" id="IPR036388">
    <property type="entry name" value="WH-like_DNA-bd_sf"/>
</dbReference>